<evidence type="ECO:0000256" key="3">
    <source>
        <dbReference type="ARBA" id="ARBA00012057"/>
    </source>
</evidence>
<keyword evidence="5" id="KW-0413">Isomerase</keyword>
<evidence type="ECO:0000256" key="2">
    <source>
        <dbReference type="ARBA" id="ARBA00007579"/>
    </source>
</evidence>
<proteinExistence type="inferred from homology"/>
<dbReference type="Proteomes" id="UP001153069">
    <property type="component" value="Unassembled WGS sequence"/>
</dbReference>
<dbReference type="Pfam" id="PF00293">
    <property type="entry name" value="NUDIX"/>
    <property type="match status" value="1"/>
</dbReference>
<evidence type="ECO:0000313" key="9">
    <source>
        <dbReference type="Proteomes" id="UP001153069"/>
    </source>
</evidence>
<evidence type="ECO:0000256" key="6">
    <source>
        <dbReference type="SAM" id="SignalP"/>
    </source>
</evidence>
<feature type="chain" id="PRO_5040116656" description="isopentenyl-diphosphate Delta-isomerase" evidence="6">
    <location>
        <begin position="31"/>
        <end position="231"/>
    </location>
</feature>
<evidence type="ECO:0000256" key="4">
    <source>
        <dbReference type="ARBA" id="ARBA00023229"/>
    </source>
</evidence>
<dbReference type="NCBIfam" id="TIGR02150">
    <property type="entry name" value="IPP_isom_1"/>
    <property type="match status" value="1"/>
</dbReference>
<evidence type="ECO:0000256" key="1">
    <source>
        <dbReference type="ARBA" id="ARBA00004826"/>
    </source>
</evidence>
<dbReference type="OrthoDB" id="510307at2759"/>
<dbReference type="InterPro" id="IPR015797">
    <property type="entry name" value="NUDIX_hydrolase-like_dom_sf"/>
</dbReference>
<sequence length="231" mass="25808">MDSSSVGTMHTGSRALSVSLILLGLTACSGFSLVPRSCPPCHFPGTSSSLWSSDNNNYGEDMDQQAMMESDMLVTVDENDLLVSTEISASKKLAHTFTTDQPRGILHRAFSFFLFDQDNKMLLTQRALSKITFPGVWTNTCCSHPLYGMTPNEVDVTPDAYPDFPGIKHAAIRKLKHELGIEAQYVPHDKITFLSRFHYWASDTVTYGTENPPWGEHEVDYIYFSNSPRGR</sequence>
<dbReference type="GO" id="GO:0005737">
    <property type="term" value="C:cytoplasm"/>
    <property type="evidence" value="ECO:0007669"/>
    <property type="project" value="TreeGrafter"/>
</dbReference>
<dbReference type="GO" id="GO:0004452">
    <property type="term" value="F:isopentenyl-diphosphate delta-isomerase activity"/>
    <property type="evidence" value="ECO:0007669"/>
    <property type="project" value="UniProtKB-EC"/>
</dbReference>
<feature type="domain" description="Nudix hydrolase" evidence="7">
    <location>
        <begin position="105"/>
        <end position="231"/>
    </location>
</feature>
<dbReference type="GO" id="GO:0009240">
    <property type="term" value="P:isopentenyl diphosphate biosynthetic process"/>
    <property type="evidence" value="ECO:0007669"/>
    <property type="project" value="TreeGrafter"/>
</dbReference>
<keyword evidence="4" id="KW-0414">Isoprene biosynthesis</keyword>
<dbReference type="PROSITE" id="PS51462">
    <property type="entry name" value="NUDIX"/>
    <property type="match status" value="1"/>
</dbReference>
<dbReference type="CDD" id="cd02885">
    <property type="entry name" value="NUDIX_IPP_Isomerase"/>
    <property type="match status" value="1"/>
</dbReference>
<organism evidence="8 9">
    <name type="scientific">Seminavis robusta</name>
    <dbReference type="NCBI Taxonomy" id="568900"/>
    <lineage>
        <taxon>Eukaryota</taxon>
        <taxon>Sar</taxon>
        <taxon>Stramenopiles</taxon>
        <taxon>Ochrophyta</taxon>
        <taxon>Bacillariophyta</taxon>
        <taxon>Bacillariophyceae</taxon>
        <taxon>Bacillariophycidae</taxon>
        <taxon>Naviculales</taxon>
        <taxon>Naviculaceae</taxon>
        <taxon>Seminavis</taxon>
    </lineage>
</organism>
<keyword evidence="9" id="KW-1185">Reference proteome</keyword>
<dbReference type="Gene3D" id="3.90.79.10">
    <property type="entry name" value="Nucleoside Triphosphate Pyrophosphohydrolase"/>
    <property type="match status" value="1"/>
</dbReference>
<dbReference type="EC" id="5.3.3.2" evidence="3"/>
<reference evidence="8" key="1">
    <citation type="submission" date="2020-06" db="EMBL/GenBank/DDBJ databases">
        <authorList>
            <consortium name="Plant Systems Biology data submission"/>
        </authorList>
    </citation>
    <scope>NUCLEOTIDE SEQUENCE</scope>
    <source>
        <strain evidence="8">D6</strain>
    </source>
</reference>
<dbReference type="PANTHER" id="PTHR10885:SF0">
    <property type="entry name" value="ISOPENTENYL-DIPHOSPHATE DELTA-ISOMERASE"/>
    <property type="match status" value="1"/>
</dbReference>
<dbReference type="EMBL" id="CAICTM010003212">
    <property type="protein sequence ID" value="CAB9531067.1"/>
    <property type="molecule type" value="Genomic_DNA"/>
</dbReference>
<comment type="pathway">
    <text evidence="1">Isoprenoid biosynthesis; dimethylallyl diphosphate biosynthesis; dimethylallyl diphosphate from isopentenyl diphosphate: step 1/1.</text>
</comment>
<dbReference type="PANTHER" id="PTHR10885">
    <property type="entry name" value="ISOPENTENYL-DIPHOSPHATE DELTA-ISOMERASE"/>
    <property type="match status" value="1"/>
</dbReference>
<dbReference type="AlphaFoldDB" id="A0A9N8EZR5"/>
<dbReference type="SUPFAM" id="SSF55811">
    <property type="entry name" value="Nudix"/>
    <property type="match status" value="1"/>
</dbReference>
<keyword evidence="6" id="KW-0732">Signal</keyword>
<name>A0A9N8EZR5_9STRA</name>
<evidence type="ECO:0000313" key="8">
    <source>
        <dbReference type="EMBL" id="CAB9531067.1"/>
    </source>
</evidence>
<comment type="caution">
    <text evidence="8">The sequence shown here is derived from an EMBL/GenBank/DDBJ whole genome shotgun (WGS) entry which is preliminary data.</text>
</comment>
<dbReference type="InterPro" id="IPR011876">
    <property type="entry name" value="IsopentenylPP_isomerase_typ1"/>
</dbReference>
<protein>
    <recommendedName>
        <fullName evidence="3">isopentenyl-diphosphate Delta-isomerase</fullName>
        <ecNumber evidence="3">5.3.3.2</ecNumber>
    </recommendedName>
</protein>
<feature type="signal peptide" evidence="6">
    <location>
        <begin position="1"/>
        <end position="30"/>
    </location>
</feature>
<evidence type="ECO:0000259" key="7">
    <source>
        <dbReference type="PROSITE" id="PS51462"/>
    </source>
</evidence>
<evidence type="ECO:0000256" key="5">
    <source>
        <dbReference type="ARBA" id="ARBA00023235"/>
    </source>
</evidence>
<comment type="similarity">
    <text evidence="2">Belongs to the IPP isomerase type 1 family.</text>
</comment>
<dbReference type="InterPro" id="IPR000086">
    <property type="entry name" value="NUDIX_hydrolase_dom"/>
</dbReference>
<gene>
    <name evidence="8" type="ORF">SEMRO_3214_G345430.1</name>
</gene>
<accession>A0A9N8EZR5</accession>